<reference evidence="3 4" key="1">
    <citation type="journal article" date="2014" name="Genome Announc.">
        <title>Draft Genome Sequence of the Agar-Degrading Bacterium Catenovulum sp. Strain DS-2, Isolated from Intestines of Haliotis diversicolor.</title>
        <authorList>
            <person name="Shan D."/>
            <person name="Li X."/>
            <person name="Gu Z."/>
            <person name="Wei G."/>
            <person name="Gao Z."/>
            <person name="Shao Z."/>
        </authorList>
    </citation>
    <scope>NUCLEOTIDE SEQUENCE [LARGE SCALE GENOMIC DNA]</scope>
    <source>
        <strain evidence="3 4">DS-2</strain>
    </source>
</reference>
<accession>W7QKB0</accession>
<dbReference type="Proteomes" id="UP000019276">
    <property type="component" value="Unassembled WGS sequence"/>
</dbReference>
<feature type="transmembrane region" description="Helical" evidence="1">
    <location>
        <begin position="137"/>
        <end position="161"/>
    </location>
</feature>
<dbReference type="OrthoDB" id="236686at2"/>
<dbReference type="AlphaFoldDB" id="W7QKB0"/>
<evidence type="ECO:0000256" key="1">
    <source>
        <dbReference type="SAM" id="Phobius"/>
    </source>
</evidence>
<feature type="transmembrane region" description="Helical" evidence="1">
    <location>
        <begin position="173"/>
        <end position="191"/>
    </location>
</feature>
<gene>
    <name evidence="3" type="ORF">DS2_16794</name>
</gene>
<protein>
    <submittedName>
        <fullName evidence="3">Membrane-associated hydrolase of alkaline phosphatase superfamily protein</fullName>
    </submittedName>
</protein>
<keyword evidence="3" id="KW-0378">Hydrolase</keyword>
<feature type="transmembrane region" description="Helical" evidence="1">
    <location>
        <begin position="20"/>
        <end position="38"/>
    </location>
</feature>
<dbReference type="RefSeq" id="WP_035016075.1">
    <property type="nucleotide sequence ID" value="NZ_ARZY01000043.1"/>
</dbReference>
<evidence type="ECO:0000313" key="3">
    <source>
        <dbReference type="EMBL" id="EWH08553.1"/>
    </source>
</evidence>
<name>W7QKB0_9ALTE</name>
<dbReference type="Pfam" id="PF11893">
    <property type="entry name" value="DUF3413"/>
    <property type="match status" value="1"/>
</dbReference>
<dbReference type="STRING" id="1328313.DS2_16794"/>
<feature type="transmembrane region" description="Helical" evidence="1">
    <location>
        <begin position="86"/>
        <end position="108"/>
    </location>
</feature>
<sequence>MFLNNQNQQRSHLYSWGNWFSLTNMMVGLFLFTIYWFADPMPSSIIGKLYMVIYSIGHAGFLFFLGYLLLAFPITALNKPQIAKPWASLVAALGLTLLFLDALIYSAYGYHLNFLSLDYIQNDFQLLTQSLPTGFKVAIVLVFIAIFAVELVLANALWRNLDKYRAFLLKIKLLPIVIGCFVLGHIGHIWADLSLYKPITRQDNQLPLSHPMTAKTMLSQSGLFDINEYQAKKQLTFDLSSYKVDVPNFQFSCFSPTTNFAVTLVESNQLPVEQISASIRQLDSEFAASQHWSPLNAQDSLFEIISGMPAIYQNQFAVMPNVLDSVLLSSGVNSQFTNLPNDTRQWLKGFESANRVSSFTVQYAYYQVNSESELAAIVEKAKQQIIIVHSGNAYEYGAMLVKGELVQLPNLTSNFDVLPTLLEGWLGCSFQTNYGKFGQNVFSVPRKNNWLVSADNEFIYVWHQDVLTKIDSDANMQSLQMGNQQIAQPPVNATLARAIQFLKRNLVEK</sequence>
<dbReference type="EMBL" id="ARZY01000043">
    <property type="protein sequence ID" value="EWH08553.1"/>
    <property type="molecule type" value="Genomic_DNA"/>
</dbReference>
<comment type="caution">
    <text evidence="3">The sequence shown here is derived from an EMBL/GenBank/DDBJ whole genome shotgun (WGS) entry which is preliminary data.</text>
</comment>
<evidence type="ECO:0000313" key="4">
    <source>
        <dbReference type="Proteomes" id="UP000019276"/>
    </source>
</evidence>
<keyword evidence="1" id="KW-0812">Transmembrane</keyword>
<evidence type="ECO:0000259" key="2">
    <source>
        <dbReference type="Pfam" id="PF11893"/>
    </source>
</evidence>
<organism evidence="3 4">
    <name type="scientific">Catenovulum agarivorans DS-2</name>
    <dbReference type="NCBI Taxonomy" id="1328313"/>
    <lineage>
        <taxon>Bacteria</taxon>
        <taxon>Pseudomonadati</taxon>
        <taxon>Pseudomonadota</taxon>
        <taxon>Gammaproteobacteria</taxon>
        <taxon>Alteromonadales</taxon>
        <taxon>Alteromonadaceae</taxon>
        <taxon>Catenovulum</taxon>
    </lineage>
</organism>
<proteinExistence type="predicted"/>
<feature type="transmembrane region" description="Helical" evidence="1">
    <location>
        <begin position="50"/>
        <end position="74"/>
    </location>
</feature>
<dbReference type="InterPro" id="IPR024588">
    <property type="entry name" value="YejM_N"/>
</dbReference>
<keyword evidence="4" id="KW-1185">Reference proteome</keyword>
<keyword evidence="1" id="KW-1133">Transmembrane helix</keyword>
<dbReference type="GO" id="GO:0016787">
    <property type="term" value="F:hydrolase activity"/>
    <property type="evidence" value="ECO:0007669"/>
    <property type="project" value="UniProtKB-KW"/>
</dbReference>
<feature type="domain" description="Inner membrane protein YejM N-terminal" evidence="2">
    <location>
        <begin position="5"/>
        <end position="247"/>
    </location>
</feature>
<dbReference type="eggNOG" id="COG3083">
    <property type="taxonomic scope" value="Bacteria"/>
</dbReference>
<keyword evidence="1" id="KW-0472">Membrane</keyword>